<dbReference type="RefSeq" id="WP_260218480.1">
    <property type="nucleotide sequence ID" value="NZ_JAJAGO010000006.1"/>
</dbReference>
<accession>A0ABT2JTY3</accession>
<evidence type="ECO:0000256" key="1">
    <source>
        <dbReference type="SAM" id="MobiDB-lite"/>
    </source>
</evidence>
<feature type="compositionally biased region" description="Low complexity" evidence="1">
    <location>
        <begin position="124"/>
        <end position="143"/>
    </location>
</feature>
<evidence type="ECO:0008006" key="4">
    <source>
        <dbReference type="Google" id="ProtNLM"/>
    </source>
</evidence>
<feature type="compositionally biased region" description="Low complexity" evidence="1">
    <location>
        <begin position="104"/>
        <end position="117"/>
    </location>
</feature>
<comment type="caution">
    <text evidence="2">The sequence shown here is derived from an EMBL/GenBank/DDBJ whole genome shotgun (WGS) entry which is preliminary data.</text>
</comment>
<evidence type="ECO:0000313" key="2">
    <source>
        <dbReference type="EMBL" id="MCT2591153.1"/>
    </source>
</evidence>
<feature type="region of interest" description="Disordered" evidence="1">
    <location>
        <begin position="102"/>
        <end position="153"/>
    </location>
</feature>
<keyword evidence="3" id="KW-1185">Reference proteome</keyword>
<protein>
    <recommendedName>
        <fullName evidence="4">Tail assembly chaperone</fullName>
    </recommendedName>
</protein>
<name>A0ABT2JTY3_9ACTN</name>
<sequence>MGYKRKRRTYDLDFTGTEDAGLQVRMGGLSVAEMLRIQGITEPTEDDERWGFELLASRLISWNLEEEEDGRPVPCTLDAILELDWDFVTRINEAWVDAIGGVSGPLESSSPAGGPSPVVQIPMAPLSPSPASWSAPNGSSGSAVPSTFSPAAS</sequence>
<proteinExistence type="predicted"/>
<organism evidence="2 3">
    <name type="scientific">Streptomyces gossypii</name>
    <dbReference type="NCBI Taxonomy" id="2883101"/>
    <lineage>
        <taxon>Bacteria</taxon>
        <taxon>Bacillati</taxon>
        <taxon>Actinomycetota</taxon>
        <taxon>Actinomycetes</taxon>
        <taxon>Kitasatosporales</taxon>
        <taxon>Streptomycetaceae</taxon>
        <taxon>Streptomyces</taxon>
    </lineage>
</organism>
<gene>
    <name evidence="2" type="ORF">LHJ74_14760</name>
</gene>
<dbReference type="Proteomes" id="UP001156389">
    <property type="component" value="Unassembled WGS sequence"/>
</dbReference>
<reference evidence="2 3" key="1">
    <citation type="submission" date="2021-10" db="EMBL/GenBank/DDBJ databases">
        <title>Streptomyces gossypii sp. nov., isolated from soil collected from cotton field.</title>
        <authorList>
            <person name="Ge X."/>
            <person name="Chen X."/>
            <person name="Liu W."/>
        </authorList>
    </citation>
    <scope>NUCLEOTIDE SEQUENCE [LARGE SCALE GENOMIC DNA]</scope>
    <source>
        <strain evidence="2 3">N2-109</strain>
    </source>
</reference>
<feature type="compositionally biased region" description="Polar residues" evidence="1">
    <location>
        <begin position="144"/>
        <end position="153"/>
    </location>
</feature>
<evidence type="ECO:0000313" key="3">
    <source>
        <dbReference type="Proteomes" id="UP001156389"/>
    </source>
</evidence>
<dbReference type="EMBL" id="JAJAGO010000006">
    <property type="protein sequence ID" value="MCT2591153.1"/>
    <property type="molecule type" value="Genomic_DNA"/>
</dbReference>